<protein>
    <submittedName>
        <fullName evidence="2">Uncharacterized protein</fullName>
    </submittedName>
</protein>
<proteinExistence type="predicted"/>
<name>A0AAD3CDT2_9STRA</name>
<keyword evidence="1" id="KW-0732">Signal</keyword>
<keyword evidence="3" id="KW-1185">Reference proteome</keyword>
<reference evidence="2 3" key="1">
    <citation type="journal article" date="2021" name="Sci. Rep.">
        <title>The genome of the diatom Chaetoceros tenuissimus carries an ancient integrated fragment of an extant virus.</title>
        <authorList>
            <person name="Hongo Y."/>
            <person name="Kimura K."/>
            <person name="Takaki Y."/>
            <person name="Yoshida Y."/>
            <person name="Baba S."/>
            <person name="Kobayashi G."/>
            <person name="Nagasaki K."/>
            <person name="Hano T."/>
            <person name="Tomaru Y."/>
        </authorList>
    </citation>
    <scope>NUCLEOTIDE SEQUENCE [LARGE SCALE GENOMIC DNA]</scope>
    <source>
        <strain evidence="2 3">NIES-3715</strain>
    </source>
</reference>
<evidence type="ECO:0000313" key="2">
    <source>
        <dbReference type="EMBL" id="GFH43723.1"/>
    </source>
</evidence>
<organism evidence="2 3">
    <name type="scientific">Chaetoceros tenuissimus</name>
    <dbReference type="NCBI Taxonomy" id="426638"/>
    <lineage>
        <taxon>Eukaryota</taxon>
        <taxon>Sar</taxon>
        <taxon>Stramenopiles</taxon>
        <taxon>Ochrophyta</taxon>
        <taxon>Bacillariophyta</taxon>
        <taxon>Coscinodiscophyceae</taxon>
        <taxon>Chaetocerotophycidae</taxon>
        <taxon>Chaetocerotales</taxon>
        <taxon>Chaetocerotaceae</taxon>
        <taxon>Chaetoceros</taxon>
    </lineage>
</organism>
<accession>A0AAD3CDT2</accession>
<evidence type="ECO:0000256" key="1">
    <source>
        <dbReference type="SAM" id="SignalP"/>
    </source>
</evidence>
<feature type="chain" id="PRO_5042003265" evidence="1">
    <location>
        <begin position="25"/>
        <end position="361"/>
    </location>
</feature>
<dbReference type="AlphaFoldDB" id="A0AAD3CDT2"/>
<gene>
    <name evidence="2" type="ORF">CTEN210_00196</name>
</gene>
<feature type="signal peptide" evidence="1">
    <location>
        <begin position="1"/>
        <end position="24"/>
    </location>
</feature>
<dbReference type="Proteomes" id="UP001054902">
    <property type="component" value="Unassembled WGS sequence"/>
</dbReference>
<evidence type="ECO:0000313" key="3">
    <source>
        <dbReference type="Proteomes" id="UP001054902"/>
    </source>
</evidence>
<sequence>MKLKSFATFHLVLLNGLCSLPASSQEYPCPPPGADEALVDGENLVENCKCFYALAAAQKQDQSDTPTQIKEHTVMHYAPAGKYYGPDGITEYLSALSGDHVTATTQIGPSIPGYVRSIGNGGQCRTLTAESQNMHLNPYYTVNNTEACASMTIGVRVTFNITDDPFEPIDVQSYEIWTPNLFVTEMFSLFSRSEASAEYICDKILNVCEDYGNGESDSWDYSMKNSRSEGGVRGLKKSKSAKASKSAKMNEKMEDCVEQAMALPDVTIGADGVTGFIDGNSRACRILHGFMAKNNQHHCPHVSFDPEVDADGKIKCNESAGILHTDVFTQEDIAFFSLMGQAAFGFDEVGGRMTYEPCSVV</sequence>
<comment type="caution">
    <text evidence="2">The sequence shown here is derived from an EMBL/GenBank/DDBJ whole genome shotgun (WGS) entry which is preliminary data.</text>
</comment>
<dbReference type="EMBL" id="BLLK01000015">
    <property type="protein sequence ID" value="GFH43723.1"/>
    <property type="molecule type" value="Genomic_DNA"/>
</dbReference>